<dbReference type="InterPro" id="IPR029058">
    <property type="entry name" value="AB_hydrolase_fold"/>
</dbReference>
<keyword evidence="6" id="KW-1133">Transmembrane helix</keyword>
<evidence type="ECO:0000256" key="6">
    <source>
        <dbReference type="SAM" id="Phobius"/>
    </source>
</evidence>
<keyword evidence="6" id="KW-0812">Transmembrane</keyword>
<dbReference type="GO" id="GO:0005773">
    <property type="term" value="C:vacuole"/>
    <property type="evidence" value="ECO:0007669"/>
    <property type="project" value="UniProtKB-ARBA"/>
</dbReference>
<dbReference type="GO" id="GO:0012505">
    <property type="term" value="C:endomembrane system"/>
    <property type="evidence" value="ECO:0007669"/>
    <property type="project" value="UniProtKB-SubCell"/>
</dbReference>
<dbReference type="SUPFAM" id="SSF103473">
    <property type="entry name" value="MFS general substrate transporter"/>
    <property type="match status" value="1"/>
</dbReference>
<dbReference type="GO" id="GO:0016787">
    <property type="term" value="F:hydrolase activity"/>
    <property type="evidence" value="ECO:0007669"/>
    <property type="project" value="UniProtKB-KW"/>
</dbReference>
<evidence type="ECO:0000313" key="8">
    <source>
        <dbReference type="EMBL" id="GFO18161.1"/>
    </source>
</evidence>
<dbReference type="InterPro" id="IPR002018">
    <property type="entry name" value="CarbesteraseB"/>
</dbReference>
<dbReference type="AlphaFoldDB" id="A0AAV4B492"/>
<feature type="domain" description="Carboxylesterase type B" evidence="7">
    <location>
        <begin position="45"/>
        <end position="241"/>
    </location>
</feature>
<sequence length="558" mass="60394">MAASWLLQAIYTSLLSSAGDLVGNTGDTSPGSSITPGHQRNTVLANTAFGTIRGRVDNSAQPTIFRYLGVPYAKPPVGELRFQAPVTPDTWPGVRDALTESAQCWQPLVTHLPNSEDCLYLNIYAPVWGSKAGRLPVMVFIHGGSYYIGAGSKYNGTKLARKGDVLVVTINYRLDVFGFLSTEDSVLPGNYGLLDQIQALKWIQQNIHQFGGDPNSVTIFGESSGSTSVSILVLSPLAKALNAFVLLNVPYKTRYIVNGCLMLIGLFGVAYAMNFGFAIACIAIVGSSAAFGENVTLGYLSWFPSALINAWSSGTGMAGVLGSSIYIIFGCAVGHGDGKTKELHNLTKTAFLLTTPVVLIYWLSFFVVVKRPVQEDDKREGTRSNPEGSHQGKVPTESGLMEDEDGLYAINISDDTAPLVDRPDPKQQEPLGKRILRCLRLVLWLGINLCLVYIFEYVSRGCAAKVRPSSEYNVGCPELYAALQLCYQLFTFCCPLASKDLDFGLFVTGRGICVPIQCAVVQNPQSRDIDSSPTDQHDSLDSGRACKVNDNVHSRIGL</sequence>
<feature type="transmembrane region" description="Helical" evidence="6">
    <location>
        <begin position="350"/>
        <end position="369"/>
    </location>
</feature>
<dbReference type="Pfam" id="PF00135">
    <property type="entry name" value="COesterase"/>
    <property type="match status" value="1"/>
</dbReference>
<feature type="chain" id="PRO_5043088098" description="Carboxylic ester hydrolase" evidence="4">
    <location>
        <begin position="19"/>
        <end position="558"/>
    </location>
</feature>
<protein>
    <recommendedName>
        <fullName evidence="4">Carboxylic ester hydrolase</fullName>
        <ecNumber evidence="4">3.1.1.-</ecNumber>
    </recommendedName>
</protein>
<keyword evidence="6" id="KW-0472">Membrane</keyword>
<comment type="caution">
    <text evidence="8">The sequence shown here is derived from an EMBL/GenBank/DDBJ whole genome shotgun (WGS) entry which is preliminary data.</text>
</comment>
<proteinExistence type="inferred from homology"/>
<dbReference type="InterPro" id="IPR051093">
    <property type="entry name" value="Neuroligin/BSAL"/>
</dbReference>
<dbReference type="InterPro" id="IPR019819">
    <property type="entry name" value="Carboxylesterase_B_CS"/>
</dbReference>
<evidence type="ECO:0000259" key="7">
    <source>
        <dbReference type="Pfam" id="PF00135"/>
    </source>
</evidence>
<dbReference type="InterPro" id="IPR036259">
    <property type="entry name" value="MFS_trans_sf"/>
</dbReference>
<comment type="similarity">
    <text evidence="1 4">Belongs to the type-B carboxylesterase/lipase family.</text>
</comment>
<evidence type="ECO:0000256" key="4">
    <source>
        <dbReference type="RuleBase" id="RU361235"/>
    </source>
</evidence>
<organism evidence="8 9">
    <name type="scientific">Plakobranchus ocellatus</name>
    <dbReference type="NCBI Taxonomy" id="259542"/>
    <lineage>
        <taxon>Eukaryota</taxon>
        <taxon>Metazoa</taxon>
        <taxon>Spiralia</taxon>
        <taxon>Lophotrochozoa</taxon>
        <taxon>Mollusca</taxon>
        <taxon>Gastropoda</taxon>
        <taxon>Heterobranchia</taxon>
        <taxon>Euthyneura</taxon>
        <taxon>Panpulmonata</taxon>
        <taxon>Sacoglossa</taxon>
        <taxon>Placobranchoidea</taxon>
        <taxon>Plakobranchidae</taxon>
        <taxon>Plakobranchus</taxon>
    </lineage>
</organism>
<feature type="transmembrane region" description="Helical" evidence="6">
    <location>
        <begin position="261"/>
        <end position="286"/>
    </location>
</feature>
<feature type="transmembrane region" description="Helical" evidence="6">
    <location>
        <begin position="441"/>
        <end position="458"/>
    </location>
</feature>
<dbReference type="EC" id="3.1.1.-" evidence="4"/>
<feature type="signal peptide" evidence="4">
    <location>
        <begin position="1"/>
        <end position="18"/>
    </location>
</feature>
<keyword evidence="9" id="KW-1185">Reference proteome</keyword>
<reference evidence="8 9" key="1">
    <citation type="journal article" date="2021" name="Elife">
        <title>Chloroplast acquisition without the gene transfer in kleptoplastic sea slugs, Plakobranchus ocellatus.</title>
        <authorList>
            <person name="Maeda T."/>
            <person name="Takahashi S."/>
            <person name="Yoshida T."/>
            <person name="Shimamura S."/>
            <person name="Takaki Y."/>
            <person name="Nagai Y."/>
            <person name="Toyoda A."/>
            <person name="Suzuki Y."/>
            <person name="Arimoto A."/>
            <person name="Ishii H."/>
            <person name="Satoh N."/>
            <person name="Nishiyama T."/>
            <person name="Hasebe M."/>
            <person name="Maruyama T."/>
            <person name="Minagawa J."/>
            <person name="Obokata J."/>
            <person name="Shigenobu S."/>
        </authorList>
    </citation>
    <scope>NUCLEOTIDE SEQUENCE [LARGE SCALE GENOMIC DNA]</scope>
</reference>
<evidence type="ECO:0000256" key="1">
    <source>
        <dbReference type="ARBA" id="ARBA00005964"/>
    </source>
</evidence>
<dbReference type="SUPFAM" id="SSF53474">
    <property type="entry name" value="alpha/beta-Hydrolases"/>
    <property type="match status" value="1"/>
</dbReference>
<evidence type="ECO:0000256" key="3">
    <source>
        <dbReference type="ARBA" id="ARBA00022801"/>
    </source>
</evidence>
<evidence type="ECO:0000256" key="2">
    <source>
        <dbReference type="ARBA" id="ARBA00022729"/>
    </source>
</evidence>
<dbReference type="GO" id="GO:0016020">
    <property type="term" value="C:membrane"/>
    <property type="evidence" value="ECO:0007669"/>
    <property type="project" value="InterPro"/>
</dbReference>
<dbReference type="Gene3D" id="3.40.50.1820">
    <property type="entry name" value="alpha/beta hydrolase"/>
    <property type="match status" value="1"/>
</dbReference>
<keyword evidence="2 4" id="KW-0732">Signal</keyword>
<evidence type="ECO:0000256" key="5">
    <source>
        <dbReference type="SAM" id="MobiDB-lite"/>
    </source>
</evidence>
<evidence type="ECO:0000313" key="9">
    <source>
        <dbReference type="Proteomes" id="UP000735302"/>
    </source>
</evidence>
<dbReference type="Proteomes" id="UP000735302">
    <property type="component" value="Unassembled WGS sequence"/>
</dbReference>
<feature type="region of interest" description="Disordered" evidence="5">
    <location>
        <begin position="377"/>
        <end position="399"/>
    </location>
</feature>
<keyword evidence="3 4" id="KW-0378">Hydrolase</keyword>
<dbReference type="PANTHER" id="PTHR43903">
    <property type="entry name" value="NEUROLIGIN"/>
    <property type="match status" value="1"/>
</dbReference>
<gene>
    <name evidence="8" type="ORF">PoB_004466600</name>
</gene>
<accession>A0AAV4B492</accession>
<dbReference type="InterPro" id="IPR019826">
    <property type="entry name" value="Carboxylesterase_B_AS"/>
</dbReference>
<dbReference type="PROSITE" id="PS00122">
    <property type="entry name" value="CARBOXYLESTERASE_B_1"/>
    <property type="match status" value="1"/>
</dbReference>
<name>A0AAV4B492_9GAST</name>
<dbReference type="PROSITE" id="PS00941">
    <property type="entry name" value="CARBOXYLESTERASE_B_2"/>
    <property type="match status" value="1"/>
</dbReference>
<feature type="transmembrane region" description="Helical" evidence="6">
    <location>
        <begin position="306"/>
        <end position="329"/>
    </location>
</feature>
<dbReference type="EMBL" id="BLXT01004931">
    <property type="protein sequence ID" value="GFO18161.1"/>
    <property type="molecule type" value="Genomic_DNA"/>
</dbReference>